<comment type="caution">
    <text evidence="2">The sequence shown here is derived from an EMBL/GenBank/DDBJ whole genome shotgun (WGS) entry which is preliminary data.</text>
</comment>
<keyword evidence="1" id="KW-1133">Transmembrane helix</keyword>
<protein>
    <submittedName>
        <fullName evidence="2">Uncharacterized protein</fullName>
    </submittedName>
</protein>
<feature type="transmembrane region" description="Helical" evidence="1">
    <location>
        <begin position="42"/>
        <end position="63"/>
    </location>
</feature>
<proteinExistence type="predicted"/>
<dbReference type="RefSeq" id="WP_341986172.1">
    <property type="nucleotide sequence ID" value="NZ_JBBYAF010000064.1"/>
</dbReference>
<accession>A0ABU9KIH0</accession>
<keyword evidence="1" id="KW-0812">Transmembrane</keyword>
<feature type="non-terminal residue" evidence="2">
    <location>
        <position position="1"/>
    </location>
</feature>
<evidence type="ECO:0000256" key="1">
    <source>
        <dbReference type="SAM" id="Phobius"/>
    </source>
</evidence>
<organism evidence="2 3">
    <name type="scientific">Rossellomorea oryzaecorticis</name>
    <dbReference type="NCBI Taxonomy" id="1396505"/>
    <lineage>
        <taxon>Bacteria</taxon>
        <taxon>Bacillati</taxon>
        <taxon>Bacillota</taxon>
        <taxon>Bacilli</taxon>
        <taxon>Bacillales</taxon>
        <taxon>Bacillaceae</taxon>
        <taxon>Rossellomorea</taxon>
    </lineage>
</organism>
<reference evidence="2 3" key="1">
    <citation type="submission" date="2024-04" db="EMBL/GenBank/DDBJ databases">
        <title>Bacillus oryzaecorticis sp. nov., a moderately halophilic bacterium isolated from rice husks.</title>
        <authorList>
            <person name="Zhu H.-S."/>
        </authorList>
    </citation>
    <scope>NUCLEOTIDE SEQUENCE [LARGE SCALE GENOMIC DNA]</scope>
    <source>
        <strain evidence="2 3">ZC255</strain>
    </source>
</reference>
<evidence type="ECO:0000313" key="3">
    <source>
        <dbReference type="Proteomes" id="UP001389717"/>
    </source>
</evidence>
<gene>
    <name evidence="2" type="ORF">AAEO50_20270</name>
</gene>
<dbReference type="Proteomes" id="UP001389717">
    <property type="component" value="Unassembled WGS sequence"/>
</dbReference>
<dbReference type="EMBL" id="JBBYAF010000064">
    <property type="protein sequence ID" value="MEL3974628.1"/>
    <property type="molecule type" value="Genomic_DNA"/>
</dbReference>
<evidence type="ECO:0000313" key="2">
    <source>
        <dbReference type="EMBL" id="MEL3974628.1"/>
    </source>
</evidence>
<sequence>PRVTREPPRLRLRGLTLATSPAGVFVFHSNQKLDRIPTKKHYFMIFKIFLSNIIFISLLVLTISPNSFLIKKADLHI</sequence>
<keyword evidence="1" id="KW-0472">Membrane</keyword>
<keyword evidence="3" id="KW-1185">Reference proteome</keyword>
<name>A0ABU9KIH0_9BACI</name>